<dbReference type="VEuPathDB" id="GiardiaDB:GMRT_16292"/>
<sequence length="589" mass="67070">MQLIEVIHTFDADLPVPIWRRCVIKCVSTLLHAANRENTADDLSDVIVSRKHRYSTYPDQHVLDFMWSEVYSSSTCIFKLPTLVFDELRRATSKNKYGAALLCTGETTSVHEPEIHLKLYSPIGKIYPLKRTTSNLDVKLQWTRFVIAELLFIMDITEKITPVPNMHTWSPACTVFSISSEHLLDTRHLSAHTRFTVSIGSQGRDKAVSYYGFGLWNRLGEQVIPLSIHFLSERPIARKLISLLYRYLSTLEKYQASMHLLMDFSSSSSSHLGSKDALTNYLPSPSNAILLDSPLPCMISTTQARMLHEILNGVAFRPPTNRIASIQYEAMYAKFENFHLSDPGVEKHSYTCDSTIRGSEPDEKPTYERLLEELRHKLNLLRETLDPNTPCILTFSSIQPSSSQSHFNMSEQAKDKEKAAEKAKAQEKVSELTTIETVVEQTIRPPFSYEHLHTLIRGTRQALASYPFAGTVETLFHALWNGTDCSSLIILLKYSVDQYSQLVQLETPKPTLHNTFQCVTFSVSRERALREAIPWTGRAQTILEYILGLLPPTLRADAQALFLSWTNRQYQRGPLIHHYKVNLSNDSDK</sequence>
<dbReference type="EMBL" id="VDLU01000001">
    <property type="protein sequence ID" value="TNJ29638.1"/>
    <property type="molecule type" value="Genomic_DNA"/>
</dbReference>
<gene>
    <name evidence="1" type="ORF">GMRT_16292</name>
</gene>
<reference evidence="1 2" key="1">
    <citation type="submission" date="2019-05" db="EMBL/GenBank/DDBJ databases">
        <title>The compact genome of Giardia muris reveals important steps in the evolution of intestinal protozoan parasites.</title>
        <authorList>
            <person name="Xu F."/>
            <person name="Jimenez-Gonzalez A."/>
            <person name="Einarsson E."/>
            <person name="Astvaldsson A."/>
            <person name="Peirasmaki D."/>
            <person name="Eckmann L."/>
            <person name="Andersson J.O."/>
            <person name="Svard S.G."/>
            <person name="Jerlstrom-Hultqvist J."/>
        </authorList>
    </citation>
    <scope>NUCLEOTIDE SEQUENCE [LARGE SCALE GENOMIC DNA]</scope>
    <source>
        <strain evidence="1 2">Roberts-Thomson</strain>
    </source>
</reference>
<proteinExistence type="predicted"/>
<dbReference type="Proteomes" id="UP000315496">
    <property type="component" value="Chromosome 1"/>
</dbReference>
<dbReference type="AlphaFoldDB" id="A0A4Z1T1R0"/>
<protein>
    <submittedName>
        <fullName evidence="1">Uncharacterized protein</fullName>
    </submittedName>
</protein>
<name>A0A4Z1T1R0_GIAMU</name>
<comment type="caution">
    <text evidence="1">The sequence shown here is derived from an EMBL/GenBank/DDBJ whole genome shotgun (WGS) entry which is preliminary data.</text>
</comment>
<accession>A0A4Z1T1R0</accession>
<organism evidence="1 2">
    <name type="scientific">Giardia muris</name>
    <dbReference type="NCBI Taxonomy" id="5742"/>
    <lineage>
        <taxon>Eukaryota</taxon>
        <taxon>Metamonada</taxon>
        <taxon>Diplomonadida</taxon>
        <taxon>Hexamitidae</taxon>
        <taxon>Giardiinae</taxon>
        <taxon>Giardia</taxon>
    </lineage>
</organism>
<evidence type="ECO:0000313" key="2">
    <source>
        <dbReference type="Proteomes" id="UP000315496"/>
    </source>
</evidence>
<keyword evidence="2" id="KW-1185">Reference proteome</keyword>
<evidence type="ECO:0000313" key="1">
    <source>
        <dbReference type="EMBL" id="TNJ29638.1"/>
    </source>
</evidence>